<evidence type="ECO:0000313" key="4">
    <source>
        <dbReference type="Proteomes" id="UP000823046"/>
    </source>
</evidence>
<dbReference type="Proteomes" id="UP000823046">
    <property type="component" value="Unassembled WGS sequence"/>
</dbReference>
<feature type="non-terminal residue" evidence="3">
    <location>
        <position position="1"/>
    </location>
</feature>
<feature type="compositionally biased region" description="Polar residues" evidence="2">
    <location>
        <begin position="1030"/>
        <end position="1060"/>
    </location>
</feature>
<dbReference type="InterPro" id="IPR016341">
    <property type="entry name" value="Clathrin_heavy_chain"/>
</dbReference>
<dbReference type="Pfam" id="PF00637">
    <property type="entry name" value="Clathrin"/>
    <property type="match status" value="6"/>
</dbReference>
<feature type="region of interest" description="Disordered" evidence="2">
    <location>
        <begin position="1013"/>
        <end position="1060"/>
    </location>
</feature>
<feature type="repeat" description="CHCR" evidence="1">
    <location>
        <begin position="195"/>
        <end position="336"/>
    </location>
</feature>
<dbReference type="PROSITE" id="PS50236">
    <property type="entry name" value="CHCR"/>
    <property type="match status" value="6"/>
</dbReference>
<feature type="repeat" description="CHCR" evidence="1">
    <location>
        <begin position="492"/>
        <end position="633"/>
    </location>
</feature>
<feature type="repeat" description="CHCR" evidence="1">
    <location>
        <begin position="638"/>
        <end position="784"/>
    </location>
</feature>
<evidence type="ECO:0000256" key="1">
    <source>
        <dbReference type="PROSITE-ProRule" id="PRU01006"/>
    </source>
</evidence>
<dbReference type="PANTHER" id="PTHR10292">
    <property type="entry name" value="CLATHRIN HEAVY CHAIN RELATED"/>
    <property type="match status" value="1"/>
</dbReference>
<proteinExistence type="predicted"/>
<evidence type="ECO:0000313" key="3">
    <source>
        <dbReference type="EMBL" id="KAF8817835.1"/>
    </source>
</evidence>
<dbReference type="SUPFAM" id="SSF48371">
    <property type="entry name" value="ARM repeat"/>
    <property type="match status" value="4"/>
</dbReference>
<dbReference type="SMART" id="SM00299">
    <property type="entry name" value="CLH"/>
    <property type="match status" value="6"/>
</dbReference>
<evidence type="ECO:0000256" key="2">
    <source>
        <dbReference type="SAM" id="MobiDB-lite"/>
    </source>
</evidence>
<dbReference type="InterPro" id="IPR000547">
    <property type="entry name" value="Clathrin_H-chain/VPS_repeat"/>
</dbReference>
<keyword evidence="4" id="KW-1185">Reference proteome</keyword>
<sequence length="1060" mass="121562">IMTHTGSQFSVEWMQQFFGKLPPDASLEIMTDMLRSNRQNMNTVVSMAIKFHEQIGTGALIKMFESFSSYEGIFYFLGFVLSSNQDPDVHFKYIEAASKLNHIQEVERCCRESTFYDPIRVKDFLKQAKLADPRPLICVCDLHHFVDEMTEYLYKNGLMKYIEVYVLKVNSKNAPIVIGTLIDLDCPEDFVDSLLVSIRGMCPVGSLIEEMEKRNRLRILLPWLEARMNEGNQETELHNAVAKIYIDTNRDPEQFLKNNAYYDSKIVGKYCEDRDPHLAFTCYKRAWGTCDAELVEVTNVNGLFRLQARYLVERRSPELWLAVLSQETEYRRSVIDQVVSTALPESTNAEEISVAVKAFIAAKLPNELIDLLEKIVLHNSDFSSYKNLQNLLILTAVSARPAKVMDYINRLENYDGTHIARLAAENGLFEEAFQIYKKFEMNGEAIEVLLKNSENLERASDFAAKCNLSYVWSKLASQQLAGGFVSDAIDSYLRAEDGSNYKDVIEVSKQCSAYEQLVKYLQMARIPNKDQLIDSELVYALAKCDHLIEMAEFVGGSNTANVQTVGDRLFEEEHFEAAKKLYGSIPNHSKMAICYVRLGDFLSAVEAAKKANSPKTWKEVSFACVEAKEFKCAHTAGLNLIIHPDHLDELIMQYEYRGMFDDLIVLLEAGIASDRTHVGMFTEMGIAYVKYKPEKLMEFCRLHCGRINISKLIRVCERHLQWKPAVYLHVFYDECDQAIALMMAHNSCAFEHEEFLKVIQKISNSDLYYQAITFYHDFYPMQLHSLLKTLEKKLDPSKVVSIGKNLHCLPLIEEYLLEVQHTNLIPVNETINELLLESCNFDRLRQSVSTFTNFDQIATAKRLQDHSSLEVRRISALLYQLNKRYKDSLDVSLGDKQYQDAMITVAASASSSLVEELLRFFTEHDQINCFTACLQICYDFVKPDVAIEMAWKKGWTDAAMPYTIQIIHEFSNRLDILDKKEEIREKKEEKQKSAPNDFLPDMMGGPMLPGMGNLALMPPPFQGQQMQPPSTSFVDSMQPRQPMFNMNNFQTSNFTPPRYH</sequence>
<feature type="repeat" description="CHCR" evidence="1">
    <location>
        <begin position="343"/>
        <end position="488"/>
    </location>
</feature>
<dbReference type="EMBL" id="JADAQX010001374">
    <property type="protein sequence ID" value="KAF8817835.1"/>
    <property type="molecule type" value="Genomic_DNA"/>
</dbReference>
<dbReference type="InterPro" id="IPR016024">
    <property type="entry name" value="ARM-type_fold"/>
</dbReference>
<dbReference type="InterPro" id="IPR011990">
    <property type="entry name" value="TPR-like_helical_dom_sf"/>
</dbReference>
<comment type="caution">
    <text evidence="3">The sequence shown here is derived from an EMBL/GenBank/DDBJ whole genome shotgun (WGS) entry which is preliminary data.</text>
</comment>
<feature type="compositionally biased region" description="Low complexity" evidence="2">
    <location>
        <begin position="1013"/>
        <end position="1029"/>
    </location>
</feature>
<accession>A0ABQ7J419</accession>
<dbReference type="PIRSF" id="PIRSF002290">
    <property type="entry name" value="Clathrin_H_chain"/>
    <property type="match status" value="1"/>
</dbReference>
<reference evidence="3 4" key="1">
    <citation type="journal article" date="2020" name="bioRxiv">
        <title>Metabolic contributions of an alphaproteobacterial endosymbiont in the apicomplexan Cardiosporidium cionae.</title>
        <authorList>
            <person name="Hunter E.S."/>
            <person name="Paight C.J."/>
            <person name="Lane C.E."/>
        </authorList>
    </citation>
    <scope>NUCLEOTIDE SEQUENCE [LARGE SCALE GENOMIC DNA]</scope>
    <source>
        <strain evidence="3">ESH_2018</strain>
    </source>
</reference>
<protein>
    <submittedName>
        <fullName evidence="3">Clathrin heavy chain</fullName>
    </submittedName>
</protein>
<name>A0ABQ7J419_9APIC</name>
<dbReference type="PANTHER" id="PTHR10292:SF1">
    <property type="entry name" value="CLATHRIN HEAVY CHAIN"/>
    <property type="match status" value="1"/>
</dbReference>
<feature type="repeat" description="CHCR" evidence="1">
    <location>
        <begin position="48"/>
        <end position="190"/>
    </location>
</feature>
<dbReference type="Gene3D" id="1.25.40.730">
    <property type="match status" value="1"/>
</dbReference>
<organism evidence="3 4">
    <name type="scientific">Cardiosporidium cionae</name>
    <dbReference type="NCBI Taxonomy" id="476202"/>
    <lineage>
        <taxon>Eukaryota</taxon>
        <taxon>Sar</taxon>
        <taxon>Alveolata</taxon>
        <taxon>Apicomplexa</taxon>
        <taxon>Aconoidasida</taxon>
        <taxon>Nephromycida</taxon>
        <taxon>Cardiosporidium</taxon>
    </lineage>
</organism>
<dbReference type="InterPro" id="IPR055358">
    <property type="entry name" value="CHCR"/>
</dbReference>
<gene>
    <name evidence="3" type="ORF">IE077_003793</name>
</gene>
<feature type="repeat" description="CHCR" evidence="1">
    <location>
        <begin position="787"/>
        <end position="930"/>
    </location>
</feature>
<dbReference type="Gene3D" id="1.25.40.10">
    <property type="entry name" value="Tetratricopeptide repeat domain"/>
    <property type="match status" value="2"/>
</dbReference>